<keyword evidence="4" id="KW-1185">Reference proteome</keyword>
<dbReference type="KEGG" id="bma:BMA1166"/>
<protein>
    <submittedName>
        <fullName evidence="3">Uncharacterized protein</fullName>
    </submittedName>
</protein>
<sequence>MRRARTRPRLTRAACASRSGAPSSIVVRRSRVAPRVAGSPAVGHPGWRAPRTAARMPRVVSRGSCASCAGCRTRRLAYDGQTAVDEWRRSPRASARRASRLRIEAIVLRAASAAVRPMMLVAAHGMPMRLRPLRARLRRGGGRLRRDARGGRAAFFEVVGLRLSMRGGQREADEGDARQEAFHGGSGKIDALRILQSRGVAPSSDRHRVAVRRRMNTAPQRRASALRRAARAARRLARACTVVILSTDSSGAARALHRRRPSATGSPTRASSYRAAARGRYDASGKRRAVRRAPCAERPARPHAPDRPAARRSRGRLPREDARAGRLGHARVQGPPALGTSPCVHHFAQYFAP</sequence>
<evidence type="ECO:0000256" key="1">
    <source>
        <dbReference type="SAM" id="MobiDB-lite"/>
    </source>
</evidence>
<feature type="region of interest" description="Disordered" evidence="1">
    <location>
        <begin position="250"/>
        <end position="342"/>
    </location>
</feature>
<evidence type="ECO:0000313" key="3">
    <source>
        <dbReference type="EMBL" id="AAU47392.1"/>
    </source>
</evidence>
<feature type="transmembrane region" description="Helical" evidence="2">
    <location>
        <begin position="106"/>
        <end position="126"/>
    </location>
</feature>
<reference evidence="3 4" key="1">
    <citation type="journal article" date="2004" name="Proc. Natl. Acad. Sci. U.S.A.">
        <title>Structural flexibility in the Burkholderia mallei genome.</title>
        <authorList>
            <person name="Nierman W.C."/>
            <person name="DeShazer D."/>
            <person name="Kim H.S."/>
            <person name="Tettelin H."/>
            <person name="Nelson K.E."/>
            <person name="Feldblyum T."/>
            <person name="Ulrich R.L."/>
            <person name="Ronning C.M."/>
            <person name="Brinkac L.M."/>
            <person name="Daugherty S.C."/>
            <person name="Davidsen T.D."/>
            <person name="Deboy R.T."/>
            <person name="Dimitrov G."/>
            <person name="Dodson R.J."/>
            <person name="Durkin A.S."/>
            <person name="Gwinn M.L."/>
            <person name="Haft D.H."/>
            <person name="Khouri H."/>
            <person name="Kolonay J.F."/>
            <person name="Madupu R."/>
            <person name="Mohammoud Y."/>
            <person name="Nelson W.C."/>
            <person name="Radune D."/>
            <person name="Romero C.M."/>
            <person name="Sarria S."/>
            <person name="Selengut J."/>
            <person name="Shamblin C."/>
            <person name="Sullivan S.A."/>
            <person name="White O."/>
            <person name="Yu Y."/>
            <person name="Zafar N."/>
            <person name="Zhou L."/>
            <person name="Fraser C.M."/>
        </authorList>
    </citation>
    <scope>NUCLEOTIDE SEQUENCE [LARGE SCALE GENOMIC DNA]</scope>
    <source>
        <strain evidence="3 4">ATCC 23344</strain>
    </source>
</reference>
<keyword evidence="2" id="KW-0812">Transmembrane</keyword>
<gene>
    <name evidence="3" type="ordered locus">BMA1166</name>
</gene>
<feature type="compositionally biased region" description="Low complexity" evidence="1">
    <location>
        <begin position="269"/>
        <end position="278"/>
    </location>
</feature>
<proteinExistence type="predicted"/>
<dbReference type="Proteomes" id="UP000006693">
    <property type="component" value="Chromosome 1"/>
</dbReference>
<keyword evidence="2" id="KW-1133">Transmembrane helix</keyword>
<feature type="compositionally biased region" description="Basic and acidic residues" evidence="1">
    <location>
        <begin position="294"/>
        <end position="309"/>
    </location>
</feature>
<organism evidence="3 4">
    <name type="scientific">Burkholderia mallei (strain ATCC 23344)</name>
    <dbReference type="NCBI Taxonomy" id="243160"/>
    <lineage>
        <taxon>Bacteria</taxon>
        <taxon>Pseudomonadati</taxon>
        <taxon>Pseudomonadota</taxon>
        <taxon>Betaproteobacteria</taxon>
        <taxon>Burkholderiales</taxon>
        <taxon>Burkholderiaceae</taxon>
        <taxon>Burkholderia</taxon>
        <taxon>pseudomallei group</taxon>
    </lineage>
</organism>
<dbReference type="HOGENOM" id="CLU_067275_0_0_4"/>
<name>A0A0H2WEU0_BURMA</name>
<dbReference type="AlphaFoldDB" id="A0A0H2WEU0"/>
<evidence type="ECO:0000313" key="4">
    <source>
        <dbReference type="Proteomes" id="UP000006693"/>
    </source>
</evidence>
<keyword evidence="2" id="KW-0472">Membrane</keyword>
<evidence type="ECO:0000256" key="2">
    <source>
        <dbReference type="SAM" id="Phobius"/>
    </source>
</evidence>
<accession>A0A0H2WEU0</accession>
<dbReference type="EMBL" id="CP000010">
    <property type="protein sequence ID" value="AAU47392.1"/>
    <property type="molecule type" value="Genomic_DNA"/>
</dbReference>